<feature type="transmembrane region" description="Helical" evidence="1">
    <location>
        <begin position="211"/>
        <end position="231"/>
    </location>
</feature>
<reference evidence="4" key="1">
    <citation type="journal article" date="2020" name="PLoS Negl. Trop. Dis.">
        <title>High-quality nuclear genome for Sarcoptes scabiei-A critical resource for a neglected parasite.</title>
        <authorList>
            <person name="Korhonen P.K."/>
            <person name="Gasser R.B."/>
            <person name="Ma G."/>
            <person name="Wang T."/>
            <person name="Stroehlein A.J."/>
            <person name="Young N.D."/>
            <person name="Ang C.S."/>
            <person name="Fernando D.D."/>
            <person name="Lu H.C."/>
            <person name="Taylor S."/>
            <person name="Reynolds S.L."/>
            <person name="Mofiz E."/>
            <person name="Najaraj S.H."/>
            <person name="Gowda H."/>
            <person name="Madugundu A."/>
            <person name="Renuse S."/>
            <person name="Holt D."/>
            <person name="Pandey A."/>
            <person name="Papenfuss A.T."/>
            <person name="Fischer K."/>
        </authorList>
    </citation>
    <scope>NUCLEOTIDE SEQUENCE [LARGE SCALE GENOMIC DNA]</scope>
</reference>
<dbReference type="Proteomes" id="UP000070412">
    <property type="component" value="Unassembled WGS sequence"/>
</dbReference>
<evidence type="ECO:0000313" key="2">
    <source>
        <dbReference type="EMBL" id="KAF7488013.1"/>
    </source>
</evidence>
<dbReference type="EMBL" id="WVUK01000066">
    <property type="protein sequence ID" value="KAF7488013.1"/>
    <property type="molecule type" value="Genomic_DNA"/>
</dbReference>
<keyword evidence="1" id="KW-0472">Membrane</keyword>
<dbReference type="AlphaFoldDB" id="A0A834R122"/>
<organism evidence="2">
    <name type="scientific">Sarcoptes scabiei</name>
    <name type="common">Itch mite</name>
    <name type="synonym">Acarus scabiei</name>
    <dbReference type="NCBI Taxonomy" id="52283"/>
    <lineage>
        <taxon>Eukaryota</taxon>
        <taxon>Metazoa</taxon>
        <taxon>Ecdysozoa</taxon>
        <taxon>Arthropoda</taxon>
        <taxon>Chelicerata</taxon>
        <taxon>Arachnida</taxon>
        <taxon>Acari</taxon>
        <taxon>Acariformes</taxon>
        <taxon>Sarcoptiformes</taxon>
        <taxon>Astigmata</taxon>
        <taxon>Psoroptidia</taxon>
        <taxon>Sarcoptoidea</taxon>
        <taxon>Sarcoptidae</taxon>
        <taxon>Sarcoptinae</taxon>
        <taxon>Sarcoptes</taxon>
    </lineage>
</organism>
<name>A0A834R122_SARSC</name>
<reference evidence="3" key="3">
    <citation type="submission" date="2022-06" db="UniProtKB">
        <authorList>
            <consortium name="EnsemblMetazoa"/>
        </authorList>
    </citation>
    <scope>IDENTIFICATION</scope>
</reference>
<keyword evidence="4" id="KW-1185">Reference proteome</keyword>
<evidence type="ECO:0000313" key="3">
    <source>
        <dbReference type="EnsemblMetazoa" id="KAF7488013.1"/>
    </source>
</evidence>
<feature type="transmembrane region" description="Helical" evidence="1">
    <location>
        <begin position="61"/>
        <end position="82"/>
    </location>
</feature>
<keyword evidence="1" id="KW-1133">Transmembrane helix</keyword>
<reference evidence="2" key="2">
    <citation type="submission" date="2020-01" db="EMBL/GenBank/DDBJ databases">
        <authorList>
            <person name="Korhonen P.K.K."/>
            <person name="Guangxu M.G."/>
            <person name="Wang T.W."/>
            <person name="Stroehlein A.J.S."/>
            <person name="Young N.D."/>
            <person name="Ang C.-S.A."/>
            <person name="Fernando D.W.F."/>
            <person name="Lu H.L."/>
            <person name="Taylor S.T."/>
            <person name="Ehtesham M.E.M."/>
            <person name="Najaraj S.H.N."/>
            <person name="Harsha G.H.G."/>
            <person name="Madugundu A.M."/>
            <person name="Renuse S.R."/>
            <person name="Holt D.H."/>
            <person name="Pandey A.P."/>
            <person name="Papenfuss A.P."/>
            <person name="Gasser R.B.G."/>
            <person name="Fischer K.F."/>
        </authorList>
    </citation>
    <scope>NUCLEOTIDE SEQUENCE</scope>
    <source>
        <strain evidence="2">SSS_KF_BRIS2020</strain>
    </source>
</reference>
<evidence type="ECO:0000313" key="4">
    <source>
        <dbReference type="Proteomes" id="UP000070412"/>
    </source>
</evidence>
<feature type="transmembrane region" description="Helical" evidence="1">
    <location>
        <begin position="88"/>
        <end position="109"/>
    </location>
</feature>
<dbReference type="EnsemblMetazoa" id="SSS_3298s_mrna">
    <property type="protein sequence ID" value="KAF7488013.1"/>
    <property type="gene ID" value="SSS_3298"/>
</dbReference>
<evidence type="ECO:0000256" key="1">
    <source>
        <dbReference type="SAM" id="Phobius"/>
    </source>
</evidence>
<proteinExistence type="predicted"/>
<sequence length="233" mass="27286">MLILALYLKNYHSNMENQEVFQFLMIEQSQAILKWKAYSFLNNSFARIIPTNSKRYHLDYLLTRIIHHSLLFVFIGSIGLGFPRKWQFLFQMASLICFCISLFDVAFILDEREKLIVQFRNSIREAIRGHNLQRYYSSFWLQISAKIIGCCGWRDPSKEFDQNNIPGACCRAIKENGHHLILSEACSLDRIVSKTVCSESLYFRIIHLGSILYISFNVMIQIIIINLSMFMDC</sequence>
<gene>
    <name evidence="2" type="ORF">SSS_3298</name>
</gene>
<keyword evidence="1" id="KW-0812">Transmembrane</keyword>
<protein>
    <submittedName>
        <fullName evidence="2 3">Uncharacterized protein</fullName>
    </submittedName>
</protein>
<accession>A0A834R122</accession>